<keyword evidence="3" id="KW-0732">Signal</keyword>
<dbReference type="EMBL" id="FOCL01000007">
    <property type="protein sequence ID" value="SEO32279.1"/>
    <property type="molecule type" value="Genomic_DNA"/>
</dbReference>
<proteinExistence type="inferred from homology"/>
<comment type="similarity">
    <text evidence="2">Belongs to the SusD family.</text>
</comment>
<keyword evidence="5" id="KW-0998">Cell outer membrane</keyword>
<reference evidence="9" key="1">
    <citation type="submission" date="2016-10" db="EMBL/GenBank/DDBJ databases">
        <authorList>
            <person name="Varghese N."/>
            <person name="Submissions S."/>
        </authorList>
    </citation>
    <scope>NUCLEOTIDE SEQUENCE [LARGE SCALE GENOMIC DNA]</scope>
    <source>
        <strain evidence="9">Gh-48</strain>
    </source>
</reference>
<evidence type="ECO:0000259" key="7">
    <source>
        <dbReference type="Pfam" id="PF14322"/>
    </source>
</evidence>
<dbReference type="InterPro" id="IPR033985">
    <property type="entry name" value="SusD-like_N"/>
</dbReference>
<evidence type="ECO:0000256" key="1">
    <source>
        <dbReference type="ARBA" id="ARBA00004442"/>
    </source>
</evidence>
<dbReference type="AlphaFoldDB" id="A0A1H8NRU0"/>
<dbReference type="Proteomes" id="UP000198942">
    <property type="component" value="Unassembled WGS sequence"/>
</dbReference>
<dbReference type="InterPro" id="IPR011990">
    <property type="entry name" value="TPR-like_helical_dom_sf"/>
</dbReference>
<feature type="domain" description="RagB/SusD" evidence="6">
    <location>
        <begin position="232"/>
        <end position="497"/>
    </location>
</feature>
<keyword evidence="9" id="KW-1185">Reference proteome</keyword>
<dbReference type="STRING" id="551995.SAMN05192574_10767"/>
<name>A0A1H8NRU0_9SPHI</name>
<evidence type="ECO:0000256" key="3">
    <source>
        <dbReference type="ARBA" id="ARBA00022729"/>
    </source>
</evidence>
<dbReference type="Pfam" id="PF07980">
    <property type="entry name" value="SusD_RagB"/>
    <property type="match status" value="1"/>
</dbReference>
<evidence type="ECO:0000313" key="8">
    <source>
        <dbReference type="EMBL" id="SEO32279.1"/>
    </source>
</evidence>
<comment type="subcellular location">
    <subcellularLocation>
        <location evidence="1">Cell outer membrane</location>
    </subcellularLocation>
</comment>
<accession>A0A1H8NRU0</accession>
<dbReference type="RefSeq" id="WP_091214043.1">
    <property type="nucleotide sequence ID" value="NZ_FOCL01000007.1"/>
</dbReference>
<evidence type="ECO:0000256" key="2">
    <source>
        <dbReference type="ARBA" id="ARBA00006275"/>
    </source>
</evidence>
<dbReference type="Gene3D" id="1.25.40.390">
    <property type="match status" value="1"/>
</dbReference>
<evidence type="ECO:0000259" key="6">
    <source>
        <dbReference type="Pfam" id="PF07980"/>
    </source>
</evidence>
<protein>
    <submittedName>
        <fullName evidence="8">Starch-binding associating with outer membrane</fullName>
    </submittedName>
</protein>
<dbReference type="SUPFAM" id="SSF48452">
    <property type="entry name" value="TPR-like"/>
    <property type="match status" value="1"/>
</dbReference>
<organism evidence="8 9">
    <name type="scientific">Mucilaginibacter gossypiicola</name>
    <dbReference type="NCBI Taxonomy" id="551995"/>
    <lineage>
        <taxon>Bacteria</taxon>
        <taxon>Pseudomonadati</taxon>
        <taxon>Bacteroidota</taxon>
        <taxon>Sphingobacteriia</taxon>
        <taxon>Sphingobacteriales</taxon>
        <taxon>Sphingobacteriaceae</taxon>
        <taxon>Mucilaginibacter</taxon>
    </lineage>
</organism>
<evidence type="ECO:0000256" key="5">
    <source>
        <dbReference type="ARBA" id="ARBA00023237"/>
    </source>
</evidence>
<evidence type="ECO:0000256" key="4">
    <source>
        <dbReference type="ARBA" id="ARBA00023136"/>
    </source>
</evidence>
<feature type="domain" description="SusD-like N-terminal" evidence="7">
    <location>
        <begin position="84"/>
        <end position="221"/>
    </location>
</feature>
<dbReference type="OrthoDB" id="9783641at2"/>
<dbReference type="GO" id="GO:0009279">
    <property type="term" value="C:cell outer membrane"/>
    <property type="evidence" value="ECO:0007669"/>
    <property type="project" value="UniProtKB-SubCell"/>
</dbReference>
<dbReference type="CDD" id="cd08977">
    <property type="entry name" value="SusD"/>
    <property type="match status" value="1"/>
</dbReference>
<dbReference type="Pfam" id="PF14322">
    <property type="entry name" value="SusD-like_3"/>
    <property type="match status" value="1"/>
</dbReference>
<gene>
    <name evidence="8" type="ORF">SAMN05192574_10767</name>
</gene>
<sequence length="499" mass="54785">MKKILMSIFIIGLAAQSCTKVNENVYDKYPASEFYSTPAGADDALANVYAKITGSWGSNYAGRDNCWYDLNSFSADEQVIPHRNTGDWQLDFAQLYTHTELPTLGIINNTWNWAYSCIYSANLAVAQLTSAKADPAKIAEARVMRAWLYYLLIDDFGDVPFYTDNNTNLSKITQTPRLTIYNFVVNELKTNVDQLSETRGGAYYGRFNKWAGYMALAKVYLNAGVYTGTPQWEACLAACNKVASGGFTLHPATANAGSPLGNTYYDLFGNVCPNDETIFALYITENVVSGNIYTIRSLNSANGTALIGFNGWNGTIIPGDFYDKYNAADIRRKQFLVGPQAGGVTYTETVSSLIDPGAAPNEGIRDVKFFPVPPADASGESNDFPVYRFADVLLMQAECNVRMGNVAAAAPFLNQVRNRAGLSNIAAPTLQNIYDERGFELNMEGHRRQDMIRFGTFLQPHGAAPNIVPASPSYMQLFPIPTAALNANTTLKQNPGYPN</sequence>
<evidence type="ECO:0000313" key="9">
    <source>
        <dbReference type="Proteomes" id="UP000198942"/>
    </source>
</evidence>
<dbReference type="InterPro" id="IPR012944">
    <property type="entry name" value="SusD_RagB_dom"/>
</dbReference>
<keyword evidence="4" id="KW-0472">Membrane</keyword>
<dbReference type="PROSITE" id="PS51257">
    <property type="entry name" value="PROKAR_LIPOPROTEIN"/>
    <property type="match status" value="1"/>
</dbReference>